<dbReference type="Gene3D" id="3.20.170.30">
    <property type="match status" value="1"/>
</dbReference>
<dbReference type="HAMAP" id="MF_00299">
    <property type="entry name" value="KptA"/>
    <property type="match status" value="1"/>
</dbReference>
<dbReference type="GO" id="GO:0003950">
    <property type="term" value="F:NAD+ poly-ADP-ribosyltransferase activity"/>
    <property type="evidence" value="ECO:0007669"/>
    <property type="project" value="InterPro"/>
</dbReference>
<organism evidence="6 7">
    <name type="scientific">Flammeovirga aprica JL-4</name>
    <dbReference type="NCBI Taxonomy" id="694437"/>
    <lineage>
        <taxon>Bacteria</taxon>
        <taxon>Pseudomonadati</taxon>
        <taxon>Bacteroidota</taxon>
        <taxon>Cytophagia</taxon>
        <taxon>Cytophagales</taxon>
        <taxon>Flammeovirgaceae</taxon>
        <taxon>Flammeovirga</taxon>
    </lineage>
</organism>
<keyword evidence="7" id="KW-1185">Reference proteome</keyword>
<comment type="function">
    <text evidence="4 5">Removes the 2'-phosphate from RNA via an intermediate in which the phosphate is ADP-ribosylated by NAD followed by a presumed transesterification to release the RNA and generate ADP-ribose 1''-2''-cyclic phosphate (APPR&gt;P). May function as an ADP-ribosylase.</text>
</comment>
<reference evidence="6 7" key="1">
    <citation type="submission" date="2020-04" db="EMBL/GenBank/DDBJ databases">
        <title>Flammeovirga sp. SR4, a novel species isolated from seawater.</title>
        <authorList>
            <person name="Wang X."/>
        </authorList>
    </citation>
    <scope>NUCLEOTIDE SEQUENCE [LARGE SCALE GENOMIC DNA]</scope>
    <source>
        <strain evidence="6 7">ATCC 23126</strain>
    </source>
</reference>
<dbReference type="PANTHER" id="PTHR12684">
    <property type="entry name" value="PUTATIVE PHOSPHOTRANSFERASE"/>
    <property type="match status" value="1"/>
</dbReference>
<dbReference type="Gene3D" id="1.10.10.970">
    <property type="entry name" value="RNA 2'-phosphotransferase, Tpt1/KptA family, N-terminal domain"/>
    <property type="match status" value="1"/>
</dbReference>
<comment type="caution">
    <text evidence="6">The sequence shown here is derived from an EMBL/GenBank/DDBJ whole genome shotgun (WGS) entry which is preliminary data.</text>
</comment>
<evidence type="ECO:0000256" key="5">
    <source>
        <dbReference type="HAMAP-Rule" id="MF_00299"/>
    </source>
</evidence>
<proteinExistence type="inferred from homology"/>
<keyword evidence="2 5" id="KW-0808">Transferase</keyword>
<accession>A0A7X9S1B3</accession>
<evidence type="ECO:0000313" key="7">
    <source>
        <dbReference type="Proteomes" id="UP000576082"/>
    </source>
</evidence>
<dbReference type="AlphaFoldDB" id="A0A7X9S1B3"/>
<name>A0A7X9S1B3_9BACT</name>
<dbReference type="InterPro" id="IPR042081">
    <property type="entry name" value="RNA_2'-PTrans_C"/>
</dbReference>
<dbReference type="PANTHER" id="PTHR12684:SF2">
    <property type="entry name" value="TRNA 2'-PHOSPHOTRANSFERASE 1"/>
    <property type="match status" value="1"/>
</dbReference>
<dbReference type="InterPro" id="IPR042080">
    <property type="entry name" value="RNA_2'-PTrans_N"/>
</dbReference>
<dbReference type="EC" id="2.7.1.-" evidence="5"/>
<sequence>MNDKQLKSIGKFLSLILRHRPETIHIHLDENGWTDVEILIQQMNKFHKPITFEELKYLVENNNKKRYSFNEDKTKIRANQGHSVNVDLNLNAVTPPDLLYHGTADKYLSNILEEGLKKKQRHHVHLSLDIETATNVGRRHGKLVIFEVDATRMHKDGLQFFKSDNDVWLTDEVPVGYLKKVK</sequence>
<dbReference type="GO" id="GO:0006388">
    <property type="term" value="P:tRNA splicing, via endonucleolytic cleavage and ligation"/>
    <property type="evidence" value="ECO:0007669"/>
    <property type="project" value="UniProtKB-UniRule"/>
</dbReference>
<gene>
    <name evidence="5" type="primary">kptA</name>
    <name evidence="6" type="ORF">HHU12_31790</name>
</gene>
<dbReference type="Proteomes" id="UP000576082">
    <property type="component" value="Unassembled WGS sequence"/>
</dbReference>
<keyword evidence="3 5" id="KW-0520">NAD</keyword>
<dbReference type="SUPFAM" id="SSF56399">
    <property type="entry name" value="ADP-ribosylation"/>
    <property type="match status" value="1"/>
</dbReference>
<dbReference type="InterPro" id="IPR022928">
    <property type="entry name" value="RNA_2'-PTrans_KptA"/>
</dbReference>
<dbReference type="Pfam" id="PF01885">
    <property type="entry name" value="PTS_2-RNA"/>
    <property type="match status" value="1"/>
</dbReference>
<evidence type="ECO:0000256" key="2">
    <source>
        <dbReference type="ARBA" id="ARBA00022679"/>
    </source>
</evidence>
<evidence type="ECO:0000256" key="3">
    <source>
        <dbReference type="ARBA" id="ARBA00023027"/>
    </source>
</evidence>
<dbReference type="InterPro" id="IPR002745">
    <property type="entry name" value="Ptrans_KptA/Tpt1"/>
</dbReference>
<evidence type="ECO:0000256" key="1">
    <source>
        <dbReference type="ARBA" id="ARBA00009836"/>
    </source>
</evidence>
<comment type="similarity">
    <text evidence="1 5">Belongs to the KptA/TPT1 family.</text>
</comment>
<evidence type="ECO:0000256" key="4">
    <source>
        <dbReference type="ARBA" id="ARBA00025212"/>
    </source>
</evidence>
<dbReference type="GO" id="GO:0000215">
    <property type="term" value="F:tRNA 2'-phosphotransferase activity"/>
    <property type="evidence" value="ECO:0007669"/>
    <property type="project" value="TreeGrafter"/>
</dbReference>
<dbReference type="RefSeq" id="WP_169660771.1">
    <property type="nucleotide sequence ID" value="NZ_JABANE010000179.1"/>
</dbReference>
<dbReference type="EMBL" id="JABANE010000179">
    <property type="protein sequence ID" value="NME72585.1"/>
    <property type="molecule type" value="Genomic_DNA"/>
</dbReference>
<dbReference type="NCBIfam" id="NF002014">
    <property type="entry name" value="PRK00819.1-4"/>
    <property type="match status" value="1"/>
</dbReference>
<evidence type="ECO:0000313" key="6">
    <source>
        <dbReference type="EMBL" id="NME72585.1"/>
    </source>
</evidence>
<protein>
    <recommendedName>
        <fullName evidence="5">Probable RNA 2'-phosphotransferase</fullName>
        <ecNumber evidence="5">2.7.1.-</ecNumber>
    </recommendedName>
</protein>